<keyword evidence="9" id="KW-1185">Reference proteome</keyword>
<evidence type="ECO:0000256" key="1">
    <source>
        <dbReference type="ARBA" id="ARBA00004477"/>
    </source>
</evidence>
<comment type="subcellular location">
    <subcellularLocation>
        <location evidence="1">Endoplasmic reticulum membrane</location>
        <topology evidence="1">Multi-pass membrane protein</topology>
    </subcellularLocation>
</comment>
<evidence type="ECO:0000313" key="9">
    <source>
        <dbReference type="Proteomes" id="UP001216150"/>
    </source>
</evidence>
<dbReference type="PANTHER" id="PTHR31394">
    <property type="entry name" value="TRANSMEMBRANE PROTEIN 199"/>
    <property type="match status" value="1"/>
</dbReference>
<dbReference type="InterPro" id="IPR021013">
    <property type="entry name" value="ATPase_Vma12"/>
</dbReference>
<keyword evidence="4 7" id="KW-1133">Transmembrane helix</keyword>
<dbReference type="AlphaFoldDB" id="A0AAD6DRM9"/>
<dbReference type="Pfam" id="PF11712">
    <property type="entry name" value="Vma12"/>
    <property type="match status" value="1"/>
</dbReference>
<dbReference type="GO" id="GO:0005789">
    <property type="term" value="C:endoplasmic reticulum membrane"/>
    <property type="evidence" value="ECO:0007669"/>
    <property type="project" value="UniProtKB-SubCell"/>
</dbReference>
<gene>
    <name evidence="8" type="ORF">N7450_004907</name>
</gene>
<evidence type="ECO:0000313" key="8">
    <source>
        <dbReference type="EMBL" id="KAJ5590935.1"/>
    </source>
</evidence>
<dbReference type="EMBL" id="JAQJAC010000003">
    <property type="protein sequence ID" value="KAJ5590935.1"/>
    <property type="molecule type" value="Genomic_DNA"/>
</dbReference>
<proteinExistence type="predicted"/>
<feature type="transmembrane region" description="Helical" evidence="7">
    <location>
        <begin position="200"/>
        <end position="223"/>
    </location>
</feature>
<keyword evidence="3" id="KW-0256">Endoplasmic reticulum</keyword>
<reference evidence="8 9" key="1">
    <citation type="journal article" date="2023" name="IMA Fungus">
        <title>Comparative genomic study of the Penicillium genus elucidates a diverse pangenome and 15 lateral gene transfer events.</title>
        <authorList>
            <person name="Petersen C."/>
            <person name="Sorensen T."/>
            <person name="Nielsen M.R."/>
            <person name="Sondergaard T.E."/>
            <person name="Sorensen J.L."/>
            <person name="Fitzpatrick D.A."/>
            <person name="Frisvad J.C."/>
            <person name="Nielsen K.L."/>
        </authorList>
    </citation>
    <scope>NUCLEOTIDE SEQUENCE [LARGE SCALE GENOMIC DNA]</scope>
    <source>
        <strain evidence="8 9">IBT 29057</strain>
    </source>
</reference>
<keyword evidence="5 7" id="KW-0472">Membrane</keyword>
<evidence type="ECO:0000256" key="2">
    <source>
        <dbReference type="ARBA" id="ARBA00022692"/>
    </source>
</evidence>
<sequence>MVCLSVTGRILNAFELIPASRREELELPATLELHGPITHEQLLRLSKQLKHETEYTVSHESNAETPTILSFLLRGTKVYVPPRQRNQNRYTPEYLESKARLLAAAQQAEYERLLNPSYTPSPDHADPYSANNAPILSEDPLTPSLVLNIFLSVIITGFSVYWALTKFTMPQILSTIFSRWTGPRVDDEYQAAGTSDAVRVLLSIFAALSVAVAESFLYVFYIGKIERAKVKERKFKERKVFVEEVGDGDGEEKDDAVNIDEKEKIWGKGVNGGVRRRAREKWEKENDANSEK</sequence>
<evidence type="ECO:0008006" key="10">
    <source>
        <dbReference type="Google" id="ProtNLM"/>
    </source>
</evidence>
<feature type="transmembrane region" description="Helical" evidence="7">
    <location>
        <begin position="145"/>
        <end position="164"/>
    </location>
</feature>
<comment type="caution">
    <text evidence="8">The sequence shown here is derived from an EMBL/GenBank/DDBJ whole genome shotgun (WGS) entry which is preliminary data.</text>
</comment>
<feature type="region of interest" description="Disordered" evidence="6">
    <location>
        <begin position="273"/>
        <end position="292"/>
    </location>
</feature>
<protein>
    <recommendedName>
        <fullName evidence="10">ATPase, vacuolar ER assembly factor, Vma12</fullName>
    </recommendedName>
</protein>
<evidence type="ECO:0000256" key="4">
    <source>
        <dbReference type="ARBA" id="ARBA00022989"/>
    </source>
</evidence>
<evidence type="ECO:0000256" key="5">
    <source>
        <dbReference type="ARBA" id="ARBA00023136"/>
    </source>
</evidence>
<dbReference type="GO" id="GO:0070072">
    <property type="term" value="P:vacuolar proton-transporting V-type ATPase complex assembly"/>
    <property type="evidence" value="ECO:0007669"/>
    <property type="project" value="InterPro"/>
</dbReference>
<evidence type="ECO:0000256" key="7">
    <source>
        <dbReference type="SAM" id="Phobius"/>
    </source>
</evidence>
<keyword evidence="2 7" id="KW-0812">Transmembrane</keyword>
<evidence type="ECO:0000256" key="3">
    <source>
        <dbReference type="ARBA" id="ARBA00022824"/>
    </source>
</evidence>
<organism evidence="8 9">
    <name type="scientific">Penicillium hetheringtonii</name>
    <dbReference type="NCBI Taxonomy" id="911720"/>
    <lineage>
        <taxon>Eukaryota</taxon>
        <taxon>Fungi</taxon>
        <taxon>Dikarya</taxon>
        <taxon>Ascomycota</taxon>
        <taxon>Pezizomycotina</taxon>
        <taxon>Eurotiomycetes</taxon>
        <taxon>Eurotiomycetidae</taxon>
        <taxon>Eurotiales</taxon>
        <taxon>Aspergillaceae</taxon>
        <taxon>Penicillium</taxon>
    </lineage>
</organism>
<feature type="compositionally biased region" description="Basic and acidic residues" evidence="6">
    <location>
        <begin position="280"/>
        <end position="292"/>
    </location>
</feature>
<dbReference type="Proteomes" id="UP001216150">
    <property type="component" value="Unassembled WGS sequence"/>
</dbReference>
<dbReference type="PANTHER" id="PTHR31394:SF1">
    <property type="entry name" value="TRANSMEMBRANE PROTEIN 199"/>
    <property type="match status" value="1"/>
</dbReference>
<evidence type="ECO:0000256" key="6">
    <source>
        <dbReference type="SAM" id="MobiDB-lite"/>
    </source>
</evidence>
<accession>A0AAD6DRM9</accession>
<name>A0AAD6DRM9_9EURO</name>